<comment type="caution">
    <text evidence="12">The sequence shown here is derived from an EMBL/GenBank/DDBJ whole genome shotgun (WGS) entry which is preliminary data.</text>
</comment>
<evidence type="ECO:0000313" key="13">
    <source>
        <dbReference type="Proteomes" id="UP000077202"/>
    </source>
</evidence>
<dbReference type="Proteomes" id="UP000077202">
    <property type="component" value="Unassembled WGS sequence"/>
</dbReference>
<feature type="compositionally biased region" description="Low complexity" evidence="10">
    <location>
        <begin position="276"/>
        <end position="289"/>
    </location>
</feature>
<dbReference type="PROSITE" id="PS51472">
    <property type="entry name" value="RRM_NUP35"/>
    <property type="match status" value="1"/>
</dbReference>
<dbReference type="EMBL" id="LVLJ01003054">
    <property type="protein sequence ID" value="OAE22852.1"/>
    <property type="molecule type" value="Genomic_DNA"/>
</dbReference>
<evidence type="ECO:0000256" key="7">
    <source>
        <dbReference type="ARBA" id="ARBA00023132"/>
    </source>
</evidence>
<evidence type="ECO:0000256" key="6">
    <source>
        <dbReference type="ARBA" id="ARBA00023010"/>
    </source>
</evidence>
<dbReference type="GO" id="GO:0005543">
    <property type="term" value="F:phospholipid binding"/>
    <property type="evidence" value="ECO:0007669"/>
    <property type="project" value="TreeGrafter"/>
</dbReference>
<keyword evidence="8 9" id="KW-0539">Nucleus</keyword>
<keyword evidence="13" id="KW-1185">Reference proteome</keyword>
<comment type="subcellular location">
    <subcellularLocation>
        <location evidence="1">Nucleus</location>
        <location evidence="1">Nuclear pore complex</location>
    </subcellularLocation>
</comment>
<evidence type="ECO:0000256" key="2">
    <source>
        <dbReference type="ARBA" id="ARBA00009454"/>
    </source>
</evidence>
<protein>
    <recommendedName>
        <fullName evidence="11">RRM Nup35-type domain-containing protein</fullName>
    </recommendedName>
</protein>
<dbReference type="GO" id="GO:0006999">
    <property type="term" value="P:nuclear pore organization"/>
    <property type="evidence" value="ECO:0007669"/>
    <property type="project" value="TreeGrafter"/>
</dbReference>
<proteinExistence type="inferred from homology"/>
<dbReference type="GO" id="GO:0051028">
    <property type="term" value="P:mRNA transport"/>
    <property type="evidence" value="ECO:0007669"/>
    <property type="project" value="UniProtKB-UniRule"/>
</dbReference>
<dbReference type="InterPro" id="IPR007846">
    <property type="entry name" value="RRM_NUP35_dom"/>
</dbReference>
<reference evidence="12" key="1">
    <citation type="submission" date="2016-03" db="EMBL/GenBank/DDBJ databases">
        <title>Mechanisms controlling the formation of the plant cell surface in tip-growing cells are functionally conserved among land plants.</title>
        <authorList>
            <person name="Honkanen S."/>
            <person name="Jones V.A."/>
            <person name="Morieri G."/>
            <person name="Champion C."/>
            <person name="Hetherington A.J."/>
            <person name="Kelly S."/>
            <person name="Saint-Marcoux D."/>
            <person name="Proust H."/>
            <person name="Prescott H."/>
            <person name="Dolan L."/>
        </authorList>
    </citation>
    <scope>NUCLEOTIDE SEQUENCE [LARGE SCALE GENOMIC DNA]</scope>
    <source>
        <tissue evidence="12">Whole gametophyte</tissue>
    </source>
</reference>
<dbReference type="Pfam" id="PF05172">
    <property type="entry name" value="RRM_Nup35"/>
    <property type="match status" value="1"/>
</dbReference>
<dbReference type="InterPro" id="IPR035979">
    <property type="entry name" value="RBD_domain_sf"/>
</dbReference>
<dbReference type="PANTHER" id="PTHR21527:SF6">
    <property type="entry name" value="NUCLEOPORIN NUP35"/>
    <property type="match status" value="1"/>
</dbReference>
<dbReference type="GO" id="GO:0044615">
    <property type="term" value="C:nuclear pore nuclear basket"/>
    <property type="evidence" value="ECO:0007669"/>
    <property type="project" value="TreeGrafter"/>
</dbReference>
<evidence type="ECO:0000313" key="12">
    <source>
        <dbReference type="EMBL" id="OAE22852.1"/>
    </source>
</evidence>
<dbReference type="GO" id="GO:0006607">
    <property type="term" value="P:NLS-bearing protein import into nucleus"/>
    <property type="evidence" value="ECO:0007669"/>
    <property type="project" value="TreeGrafter"/>
</dbReference>
<feature type="region of interest" description="Disordered" evidence="10">
    <location>
        <begin position="176"/>
        <end position="296"/>
    </location>
</feature>
<dbReference type="InterPro" id="IPR012677">
    <property type="entry name" value="Nucleotide-bd_a/b_plait_sf"/>
</dbReference>
<evidence type="ECO:0000256" key="1">
    <source>
        <dbReference type="ARBA" id="ARBA00004567"/>
    </source>
</evidence>
<accession>A0A176VRB3</accession>
<dbReference type="GO" id="GO:0003676">
    <property type="term" value="F:nucleic acid binding"/>
    <property type="evidence" value="ECO:0007669"/>
    <property type="project" value="InterPro"/>
</dbReference>
<dbReference type="GO" id="GO:0017056">
    <property type="term" value="F:structural constituent of nuclear pore"/>
    <property type="evidence" value="ECO:0007669"/>
    <property type="project" value="TreeGrafter"/>
</dbReference>
<evidence type="ECO:0000256" key="9">
    <source>
        <dbReference type="PROSITE-ProRule" id="PRU00804"/>
    </source>
</evidence>
<dbReference type="PANTHER" id="PTHR21527">
    <property type="entry name" value="NUCLEOPORIN NUP35"/>
    <property type="match status" value="1"/>
</dbReference>
<feature type="compositionally biased region" description="Low complexity" evidence="10">
    <location>
        <begin position="426"/>
        <end position="435"/>
    </location>
</feature>
<feature type="region of interest" description="Disordered" evidence="10">
    <location>
        <begin position="412"/>
        <end position="444"/>
    </location>
</feature>
<feature type="compositionally biased region" description="Polar residues" evidence="10">
    <location>
        <begin position="415"/>
        <end position="425"/>
    </location>
</feature>
<dbReference type="FunFam" id="3.30.70.330:FF:000095">
    <property type="entry name" value="Putative Nucleoporin NUP53"/>
    <property type="match status" value="1"/>
</dbReference>
<name>A0A176VRB3_MARPO</name>
<keyword evidence="3 9" id="KW-0813">Transport</keyword>
<feature type="compositionally biased region" description="Polar residues" evidence="10">
    <location>
        <begin position="236"/>
        <end position="252"/>
    </location>
</feature>
<dbReference type="AlphaFoldDB" id="A0A176VRB3"/>
<dbReference type="GO" id="GO:0044613">
    <property type="term" value="C:nuclear pore central transport channel"/>
    <property type="evidence" value="ECO:0007669"/>
    <property type="project" value="TreeGrafter"/>
</dbReference>
<organism evidence="12 13">
    <name type="scientific">Marchantia polymorpha subsp. ruderalis</name>
    <dbReference type="NCBI Taxonomy" id="1480154"/>
    <lineage>
        <taxon>Eukaryota</taxon>
        <taxon>Viridiplantae</taxon>
        <taxon>Streptophyta</taxon>
        <taxon>Embryophyta</taxon>
        <taxon>Marchantiophyta</taxon>
        <taxon>Marchantiopsida</taxon>
        <taxon>Marchantiidae</taxon>
        <taxon>Marchantiales</taxon>
        <taxon>Marchantiaceae</taxon>
        <taxon>Marchantia</taxon>
    </lineage>
</organism>
<evidence type="ECO:0000256" key="8">
    <source>
        <dbReference type="ARBA" id="ARBA00023242"/>
    </source>
</evidence>
<evidence type="ECO:0000256" key="10">
    <source>
        <dbReference type="SAM" id="MobiDB-lite"/>
    </source>
</evidence>
<dbReference type="Gene3D" id="3.30.70.330">
    <property type="match status" value="1"/>
</dbReference>
<evidence type="ECO:0000256" key="4">
    <source>
        <dbReference type="ARBA" id="ARBA00022816"/>
    </source>
</evidence>
<keyword evidence="5" id="KW-0653">Protein transport</keyword>
<feature type="domain" description="RRM Nup35-type" evidence="11">
    <location>
        <begin position="314"/>
        <end position="395"/>
    </location>
</feature>
<dbReference type="CDD" id="cd12441">
    <property type="entry name" value="RRM_Nup53_like"/>
    <property type="match status" value="1"/>
</dbReference>
<evidence type="ECO:0000256" key="5">
    <source>
        <dbReference type="ARBA" id="ARBA00022927"/>
    </source>
</evidence>
<keyword evidence="7 9" id="KW-0906">Nuclear pore complex</keyword>
<gene>
    <name evidence="12" type="ORF">AXG93_4703s1020</name>
</gene>
<keyword evidence="6" id="KW-0811">Translocation</keyword>
<sequence>MHNLNSRSKKYMDFLEGRTERFQIRDFSCFTSEAERLPSRGPLKSRIIGRIREGVDGPSSFITGALPLQAAEGNVLYPQDSIFTKESSCAYTLSISSHASGFSSDVISIVSGMSAGVQTRSAVRGPRSQSLFYRDLSASPATRASALKGDATTPNTTAAALWRDNVGGIDPPPPPFYTLEDRIERSPESTTDLLFRSPEPKFSTSKGSFPKTVHSPPNGRGGYGLPYGENLGAQGSPGTPQTRSSPGSNSWWSPLRERGGFDNGLNSNTPDKDGCSPVSGVVQQQQSGGLLTLPAPREIVRPGLQGNASYEKGTEGEEWVTVFGFGVEETNAVMREFEKCGPIVNHVSGPGGANWVHIQYQNFYDSQKALQKNGIQLNGALIVGVKPLDPLQRQALSEKVSRGGLSYMALPSRTPVRNTTTPVKQSSWSFSSQPSETGPTSRSVAAIASPAKSTLSKLVDIVFGM</sequence>
<dbReference type="SUPFAM" id="SSF54928">
    <property type="entry name" value="RNA-binding domain, RBD"/>
    <property type="match status" value="1"/>
</dbReference>
<keyword evidence="4 9" id="KW-0509">mRNA transport</keyword>
<evidence type="ECO:0000259" key="11">
    <source>
        <dbReference type="PROSITE" id="PS51472"/>
    </source>
</evidence>
<comment type="similarity">
    <text evidence="2">Belongs to the Nup35 family.</text>
</comment>
<evidence type="ECO:0000256" key="3">
    <source>
        <dbReference type="ARBA" id="ARBA00022448"/>
    </source>
</evidence>